<evidence type="ECO:0000313" key="4">
    <source>
        <dbReference type="RefSeq" id="XP_033533101.1"/>
    </source>
</evidence>
<reference evidence="4" key="2">
    <citation type="submission" date="2020-04" db="EMBL/GenBank/DDBJ databases">
        <authorList>
            <consortium name="NCBI Genome Project"/>
        </authorList>
    </citation>
    <scope>NUCLEOTIDE SEQUENCE</scope>
    <source>
        <strain evidence="4">CBS 781.70</strain>
    </source>
</reference>
<dbReference type="AlphaFoldDB" id="A0A6G1G0M1"/>
<gene>
    <name evidence="2 4" type="ORF">P152DRAFT_459409</name>
</gene>
<name>A0A6G1G0M1_9PEZI</name>
<evidence type="ECO:0000313" key="2">
    <source>
        <dbReference type="EMBL" id="KAF1811470.1"/>
    </source>
</evidence>
<dbReference type="OrthoDB" id="4120917at2759"/>
<evidence type="ECO:0000259" key="1">
    <source>
        <dbReference type="Pfam" id="PF13391"/>
    </source>
</evidence>
<feature type="domain" description="HNH nuclease" evidence="1">
    <location>
        <begin position="198"/>
        <end position="262"/>
    </location>
</feature>
<dbReference type="EMBL" id="ML975161">
    <property type="protein sequence ID" value="KAF1811470.1"/>
    <property type="molecule type" value="Genomic_DNA"/>
</dbReference>
<sequence length="425" mass="48595">MVQSTLPDILEGVLNALPQDPVGVLELIQFDSAAWKDELKICKFLCDDINSIGPSRANLMNALVEDHKFASGSPQEIQDWKDERIRVQQKLWLLAQSVLRDQHSRSLLDRHTFIKCRNRILRNLWRLHCHRRALANKNRTEGRMGNALLTAYSYPTASNTLDHGVTKKSGRKTRPGQATFSIDVSQFYACRNEDKYWCPVTQHWLPRKSVTAAHIVPYSFGEKNFKAVFGKATKMSLMDVTNGLFLHRDVEQAFDRKELVIVPLYQGCQPTIFRACVLDPKKLEGTNDERTYGSGTYRWADIDGKELKFQNDNRPARRFLYLHILLTLITRSIHETEDWAFRLSSLAVTGVQLTDDQSMSTAVFWDLVNFIADPAVVFVAKDIIHTLSHQTWDIHAEVSADMMGWVANFEFSSDSDDGTSAEEWN</sequence>
<keyword evidence="3" id="KW-1185">Reference proteome</keyword>
<evidence type="ECO:0000313" key="3">
    <source>
        <dbReference type="Proteomes" id="UP000504638"/>
    </source>
</evidence>
<protein>
    <recommendedName>
        <fullName evidence="1">HNH nuclease domain-containing protein</fullName>
    </recommendedName>
</protein>
<dbReference type="InterPro" id="IPR003615">
    <property type="entry name" value="HNH_nuc"/>
</dbReference>
<dbReference type="Proteomes" id="UP000504638">
    <property type="component" value="Unplaced"/>
</dbReference>
<reference evidence="2 4" key="1">
    <citation type="submission" date="2020-01" db="EMBL/GenBank/DDBJ databases">
        <authorList>
            <consortium name="DOE Joint Genome Institute"/>
            <person name="Haridas S."/>
            <person name="Albert R."/>
            <person name="Binder M."/>
            <person name="Bloem J."/>
            <person name="Labutti K."/>
            <person name="Salamov A."/>
            <person name="Andreopoulos B."/>
            <person name="Baker S.E."/>
            <person name="Barry K."/>
            <person name="Bills G."/>
            <person name="Bluhm B.H."/>
            <person name="Cannon C."/>
            <person name="Castanera R."/>
            <person name="Culley D.E."/>
            <person name="Daum C."/>
            <person name="Ezra D."/>
            <person name="Gonzalez J.B."/>
            <person name="Henrissat B."/>
            <person name="Kuo A."/>
            <person name="Liang C."/>
            <person name="Lipzen A."/>
            <person name="Lutzoni F."/>
            <person name="Magnuson J."/>
            <person name="Mondo S."/>
            <person name="Nolan M."/>
            <person name="Ohm R."/>
            <person name="Pangilinan J."/>
            <person name="Park H.-J."/>
            <person name="Ramirez L."/>
            <person name="Alfaro M."/>
            <person name="Sun H."/>
            <person name="Tritt A."/>
            <person name="Yoshinaga Y."/>
            <person name="Zwiers L.-H."/>
            <person name="Turgeon B.G."/>
            <person name="Goodwin S.B."/>
            <person name="Spatafora J.W."/>
            <person name="Crous P.W."/>
            <person name="Grigoriev I.V."/>
        </authorList>
    </citation>
    <scope>NUCLEOTIDE SEQUENCE</scope>
    <source>
        <strain evidence="2 4">CBS 781.70</strain>
    </source>
</reference>
<dbReference type="Pfam" id="PF13391">
    <property type="entry name" value="HNH_2"/>
    <property type="match status" value="1"/>
</dbReference>
<accession>A0A6G1G0M1</accession>
<proteinExistence type="predicted"/>
<organism evidence="2">
    <name type="scientific">Eremomyces bilateralis CBS 781.70</name>
    <dbReference type="NCBI Taxonomy" id="1392243"/>
    <lineage>
        <taxon>Eukaryota</taxon>
        <taxon>Fungi</taxon>
        <taxon>Dikarya</taxon>
        <taxon>Ascomycota</taxon>
        <taxon>Pezizomycotina</taxon>
        <taxon>Dothideomycetes</taxon>
        <taxon>Dothideomycetes incertae sedis</taxon>
        <taxon>Eremomycetales</taxon>
        <taxon>Eremomycetaceae</taxon>
        <taxon>Eremomyces</taxon>
    </lineage>
</organism>
<reference evidence="4" key="3">
    <citation type="submission" date="2025-04" db="UniProtKB">
        <authorList>
            <consortium name="RefSeq"/>
        </authorList>
    </citation>
    <scope>IDENTIFICATION</scope>
    <source>
        <strain evidence="4">CBS 781.70</strain>
    </source>
</reference>
<dbReference type="RefSeq" id="XP_033533101.1">
    <property type="nucleotide sequence ID" value="XM_033679668.1"/>
</dbReference>
<dbReference type="GeneID" id="54420238"/>